<evidence type="ECO:0000313" key="2">
    <source>
        <dbReference type="EMBL" id="CAB4600867.1"/>
    </source>
</evidence>
<proteinExistence type="predicted"/>
<evidence type="ECO:0000256" key="1">
    <source>
        <dbReference type="SAM" id="Phobius"/>
    </source>
</evidence>
<dbReference type="AlphaFoldDB" id="A0A6J6GI26"/>
<accession>A0A6J6GI26</accession>
<feature type="transmembrane region" description="Helical" evidence="1">
    <location>
        <begin position="27"/>
        <end position="55"/>
    </location>
</feature>
<organism evidence="2">
    <name type="scientific">freshwater metagenome</name>
    <dbReference type="NCBI Taxonomy" id="449393"/>
    <lineage>
        <taxon>unclassified sequences</taxon>
        <taxon>metagenomes</taxon>
        <taxon>ecological metagenomes</taxon>
    </lineage>
</organism>
<sequence length="272" mass="28998">MNQRQWIPIEDTSAANLRRITMIPLSIVASVTFLFLIVGIIVGLPVVLPLIALLIEGGLMWSCHRNAEDSVLAMVGGAPASETEHARLFNVVDGLCVVGGDQRPALRIVDVEFPVALAVSMPGSAGTIVVSQGFIASMGRLETEAVMAHLMWRLRTGEVALTTYLLALSEFLRRFGLAALAKVIVARSVDERTMLWADISSCQATRYPPALVNALDIAFAARTVPAGTVGALPLWFATPALAAHATSKGADVSSLGFVRSSILERIAVLKEI</sequence>
<protein>
    <submittedName>
        <fullName evidence="2">Unannotated protein</fullName>
    </submittedName>
</protein>
<dbReference type="EMBL" id="CAEZUL010000071">
    <property type="protein sequence ID" value="CAB4600867.1"/>
    <property type="molecule type" value="Genomic_DNA"/>
</dbReference>
<keyword evidence="1" id="KW-1133">Transmembrane helix</keyword>
<dbReference type="Gene3D" id="3.30.2010.10">
    <property type="entry name" value="Metalloproteases ('zincins'), catalytic domain"/>
    <property type="match status" value="1"/>
</dbReference>
<keyword evidence="1" id="KW-0472">Membrane</keyword>
<name>A0A6J6GI26_9ZZZZ</name>
<gene>
    <name evidence="2" type="ORF">UFOPK1808_00754</name>
</gene>
<reference evidence="2" key="1">
    <citation type="submission" date="2020-05" db="EMBL/GenBank/DDBJ databases">
        <authorList>
            <person name="Chiriac C."/>
            <person name="Salcher M."/>
            <person name="Ghai R."/>
            <person name="Kavagutti S V."/>
        </authorList>
    </citation>
    <scope>NUCLEOTIDE SEQUENCE</scope>
</reference>
<keyword evidence="1" id="KW-0812">Transmembrane</keyword>